<evidence type="ECO:0000313" key="3">
    <source>
        <dbReference type="Proteomes" id="UP000749559"/>
    </source>
</evidence>
<reference evidence="2" key="1">
    <citation type="submission" date="2022-03" db="EMBL/GenBank/DDBJ databases">
        <authorList>
            <person name="Martin C."/>
        </authorList>
    </citation>
    <scope>NUCLEOTIDE SEQUENCE</scope>
</reference>
<evidence type="ECO:0000313" key="2">
    <source>
        <dbReference type="EMBL" id="CAH1801417.1"/>
    </source>
</evidence>
<dbReference type="AlphaFoldDB" id="A0A8S4Q5A6"/>
<feature type="non-terminal residue" evidence="2">
    <location>
        <position position="156"/>
    </location>
</feature>
<feature type="compositionally biased region" description="Basic and acidic residues" evidence="1">
    <location>
        <begin position="101"/>
        <end position="147"/>
    </location>
</feature>
<feature type="region of interest" description="Disordered" evidence="1">
    <location>
        <begin position="97"/>
        <end position="156"/>
    </location>
</feature>
<name>A0A8S4Q5A6_OWEFU</name>
<dbReference type="Proteomes" id="UP000749559">
    <property type="component" value="Unassembled WGS sequence"/>
</dbReference>
<proteinExistence type="predicted"/>
<evidence type="ECO:0000256" key="1">
    <source>
        <dbReference type="SAM" id="MobiDB-lite"/>
    </source>
</evidence>
<gene>
    <name evidence="2" type="ORF">OFUS_LOCUS25208</name>
</gene>
<comment type="caution">
    <text evidence="2">The sequence shown here is derived from an EMBL/GenBank/DDBJ whole genome shotgun (WGS) entry which is preliminary data.</text>
</comment>
<organism evidence="2 3">
    <name type="scientific">Owenia fusiformis</name>
    <name type="common">Polychaete worm</name>
    <dbReference type="NCBI Taxonomy" id="6347"/>
    <lineage>
        <taxon>Eukaryota</taxon>
        <taxon>Metazoa</taxon>
        <taxon>Spiralia</taxon>
        <taxon>Lophotrochozoa</taxon>
        <taxon>Annelida</taxon>
        <taxon>Polychaeta</taxon>
        <taxon>Sedentaria</taxon>
        <taxon>Canalipalpata</taxon>
        <taxon>Sabellida</taxon>
        <taxon>Oweniida</taxon>
        <taxon>Oweniidae</taxon>
        <taxon>Owenia</taxon>
    </lineage>
</organism>
<accession>A0A8S4Q5A6</accession>
<keyword evidence="3" id="KW-1185">Reference proteome</keyword>
<protein>
    <submittedName>
        <fullName evidence="2">Uncharacterized protein</fullName>
    </submittedName>
</protein>
<sequence>MAQIYNEGQHLQQGRRYFGVLFTLIASGIKQTKANLYNIWQNSYLTYDSDMLFKGLPSTEVGKSLKNQFGNMGLTMLWPKERSWWPVQKWRKSSVRPLSFHKPDRGSVRKSERGSLRNSDRGSLRNSERGSFRNSERGSLRNSERGPWKSSRRSVN</sequence>
<dbReference type="EMBL" id="CAIIXF020000012">
    <property type="protein sequence ID" value="CAH1801417.1"/>
    <property type="molecule type" value="Genomic_DNA"/>
</dbReference>